<dbReference type="PANTHER" id="PTHR36763">
    <property type="entry name" value="EXPRESSED PROTEIN"/>
    <property type="match status" value="1"/>
</dbReference>
<accession>A0A8J2SUF4</accession>
<proteinExistence type="predicted"/>
<dbReference type="AlphaFoldDB" id="A0A8J2SUF4"/>
<name>A0A8J2SUF4_9STRA</name>
<evidence type="ECO:0000313" key="3">
    <source>
        <dbReference type="Proteomes" id="UP000789595"/>
    </source>
</evidence>
<protein>
    <submittedName>
        <fullName evidence="2">Uncharacterized protein</fullName>
    </submittedName>
</protein>
<dbReference type="PANTHER" id="PTHR36763:SF1">
    <property type="entry name" value="EXPRESSED PROTEIN"/>
    <property type="match status" value="1"/>
</dbReference>
<evidence type="ECO:0000313" key="2">
    <source>
        <dbReference type="EMBL" id="CAH0377177.1"/>
    </source>
</evidence>
<reference evidence="2" key="1">
    <citation type="submission" date="2021-11" db="EMBL/GenBank/DDBJ databases">
        <authorList>
            <consortium name="Genoscope - CEA"/>
            <person name="William W."/>
        </authorList>
    </citation>
    <scope>NUCLEOTIDE SEQUENCE</scope>
</reference>
<dbReference type="OrthoDB" id="420046at2759"/>
<feature type="region of interest" description="Disordered" evidence="1">
    <location>
        <begin position="1"/>
        <end position="53"/>
    </location>
</feature>
<sequence>MFFGSHLEVEAEEDAGEAWERPEPARPPTPPTPKAPEPAPAPAPKPKPKPMEPSRVRLAGIVEQIRVEVADDTCIGKRETITLPDGRAVAFQVPSNLKKGDVFDVDVKRVTYDEKNPAPIHKRTTMTRDELAEFFRDGIAMMRSDETRRALRDRNAKERPGAQLVERQQLKFDAMNIDRKAGCKLAGTCRSDYADDEELKGLHEEFMATAQQEFIDALESLKPSKLKRSGVFPKKSILEFFDACNTKMQLPSTRELLAEQFKRTKQPPNELIIKLQKDMLETLGFEREWACGKLNRIGQDFGEDRELVQGMQAWAAMAQQACRRAQADGDPSLRPDSKEMRQIVELQAKARQELATLSSSDKAAFLKKLGKKVEVFNRLSAPDRVRYVMKLSEEERRDFVKAQVLMMEQGFAQ</sequence>
<keyword evidence="3" id="KW-1185">Reference proteome</keyword>
<dbReference type="Proteomes" id="UP000789595">
    <property type="component" value="Unassembled WGS sequence"/>
</dbReference>
<comment type="caution">
    <text evidence="2">The sequence shown here is derived from an EMBL/GenBank/DDBJ whole genome shotgun (WGS) entry which is preliminary data.</text>
</comment>
<organism evidence="2 3">
    <name type="scientific">Pelagomonas calceolata</name>
    <dbReference type="NCBI Taxonomy" id="35677"/>
    <lineage>
        <taxon>Eukaryota</taxon>
        <taxon>Sar</taxon>
        <taxon>Stramenopiles</taxon>
        <taxon>Ochrophyta</taxon>
        <taxon>Pelagophyceae</taxon>
        <taxon>Pelagomonadales</taxon>
        <taxon>Pelagomonadaceae</taxon>
        <taxon>Pelagomonas</taxon>
    </lineage>
</organism>
<evidence type="ECO:0000256" key="1">
    <source>
        <dbReference type="SAM" id="MobiDB-lite"/>
    </source>
</evidence>
<dbReference type="EMBL" id="CAKKNE010000005">
    <property type="protein sequence ID" value="CAH0377177.1"/>
    <property type="molecule type" value="Genomic_DNA"/>
</dbReference>
<feature type="compositionally biased region" description="Pro residues" evidence="1">
    <location>
        <begin position="25"/>
        <end position="45"/>
    </location>
</feature>
<gene>
    <name evidence="2" type="ORF">PECAL_5P17460</name>
</gene>